<dbReference type="RefSeq" id="XP_015656105.1">
    <property type="nucleotide sequence ID" value="XM_015805492.1"/>
</dbReference>
<dbReference type="RefSeq" id="XP_015656103.1">
    <property type="nucleotide sequence ID" value="XM_015805490.1"/>
</dbReference>
<protein>
    <recommendedName>
        <fullName evidence="3">SKP1 component dimerisation domain-containing protein</fullName>
    </recommendedName>
</protein>
<reference evidence="1 2" key="1">
    <citation type="submission" date="2015-07" db="EMBL/GenBank/DDBJ databases">
        <title>High-quality genome of monoxenous trypanosomatid Leptomonas pyrrhocoris.</title>
        <authorList>
            <person name="Flegontov P."/>
            <person name="Butenko A."/>
            <person name="Firsov S."/>
            <person name="Vlcek C."/>
            <person name="Logacheva M.D."/>
            <person name="Field M."/>
            <person name="Filatov D."/>
            <person name="Flegontova O."/>
            <person name="Gerasimov E."/>
            <person name="Jackson A.P."/>
            <person name="Kelly S."/>
            <person name="Opperdoes F."/>
            <person name="O'Reilly A."/>
            <person name="Votypka J."/>
            <person name="Yurchenko V."/>
            <person name="Lukes J."/>
        </authorList>
    </citation>
    <scope>NUCLEOTIDE SEQUENCE [LARGE SCALE GENOMIC DNA]</scope>
    <source>
        <strain evidence="1">H10</strain>
    </source>
</reference>
<evidence type="ECO:0008006" key="3">
    <source>
        <dbReference type="Google" id="ProtNLM"/>
    </source>
</evidence>
<dbReference type="OMA" id="IPANIAW"/>
<gene>
    <name evidence="1" type="ORF">ABB37_07010</name>
</gene>
<dbReference type="AlphaFoldDB" id="A0A0M9FWT0"/>
<dbReference type="InterPro" id="IPR011333">
    <property type="entry name" value="SKP1/BTB/POZ_sf"/>
</dbReference>
<organism evidence="1 2">
    <name type="scientific">Leptomonas pyrrhocoris</name>
    <name type="common">Firebug parasite</name>
    <dbReference type="NCBI Taxonomy" id="157538"/>
    <lineage>
        <taxon>Eukaryota</taxon>
        <taxon>Discoba</taxon>
        <taxon>Euglenozoa</taxon>
        <taxon>Kinetoplastea</taxon>
        <taxon>Metakinetoplastina</taxon>
        <taxon>Trypanosomatida</taxon>
        <taxon>Trypanosomatidae</taxon>
        <taxon>Leishmaniinae</taxon>
        <taxon>Leptomonas</taxon>
    </lineage>
</organism>
<dbReference type="GeneID" id="26907296"/>
<dbReference type="EMBL" id="LGTL01000016">
    <property type="protein sequence ID" value="KPA77664.1"/>
    <property type="molecule type" value="Genomic_DNA"/>
</dbReference>
<name>A0A0M9FWT0_LEPPY</name>
<dbReference type="GO" id="GO:0006511">
    <property type="term" value="P:ubiquitin-dependent protein catabolic process"/>
    <property type="evidence" value="ECO:0007669"/>
    <property type="project" value="InterPro"/>
</dbReference>
<proteinExistence type="predicted"/>
<dbReference type="OrthoDB" id="271800at2759"/>
<comment type="caution">
    <text evidence="1">The sequence shown here is derived from an EMBL/GenBank/DDBJ whole genome shotgun (WGS) entry which is preliminary data.</text>
</comment>
<sequence>MSTEECFCIGNRNKHVVRVPIAIANELFGILNMDAVFDIVKQIHGDMEAGDEDQAEDAEELKVEDLEYSDRVLDVVQEYALLPPIDRTSNIPRPLTQDLKSVVSAAAMDLVTAAEKNDYLVDLLNCSMFLRCDQLTALCAAYMAMRIDEIAKGAPDIMAGAQRIRDFMHMENEWTPEEMVYLREEMNYAKSVDPNVY</sequence>
<keyword evidence="2" id="KW-1185">Reference proteome</keyword>
<dbReference type="EMBL" id="LGTL01000016">
    <property type="protein sequence ID" value="KPA77665.1"/>
    <property type="molecule type" value="Genomic_DNA"/>
</dbReference>
<evidence type="ECO:0000313" key="2">
    <source>
        <dbReference type="Proteomes" id="UP000037923"/>
    </source>
</evidence>
<evidence type="ECO:0000313" key="1">
    <source>
        <dbReference type="EMBL" id="KPA77665.1"/>
    </source>
</evidence>
<dbReference type="EMBL" id="LGTL01000016">
    <property type="protein sequence ID" value="KPA77666.1"/>
    <property type="molecule type" value="Genomic_DNA"/>
</dbReference>
<dbReference type="RefSeq" id="XP_015656104.1">
    <property type="nucleotide sequence ID" value="XM_015805491.1"/>
</dbReference>
<dbReference type="InterPro" id="IPR036296">
    <property type="entry name" value="SKP1-like_dim_sf"/>
</dbReference>
<dbReference type="Gene3D" id="3.30.710.10">
    <property type="entry name" value="Potassium Channel Kv1.1, Chain A"/>
    <property type="match status" value="1"/>
</dbReference>
<dbReference type="VEuPathDB" id="TriTrypDB:LpyrH10_16_1920"/>
<dbReference type="SUPFAM" id="SSF81382">
    <property type="entry name" value="Skp1 dimerisation domain-like"/>
    <property type="match status" value="1"/>
</dbReference>
<accession>A0A0M9FWT0</accession>
<dbReference type="Proteomes" id="UP000037923">
    <property type="component" value="Unassembled WGS sequence"/>
</dbReference>